<dbReference type="AlphaFoldDB" id="A0A4S4NC97"/>
<dbReference type="InterPro" id="IPR050266">
    <property type="entry name" value="AB_hydrolase_sf"/>
</dbReference>
<evidence type="ECO:0000259" key="2">
    <source>
        <dbReference type="Pfam" id="PF12697"/>
    </source>
</evidence>
<dbReference type="InterPro" id="IPR000073">
    <property type="entry name" value="AB_hydrolase_1"/>
</dbReference>
<dbReference type="Pfam" id="PF12697">
    <property type="entry name" value="Abhydrolase_6"/>
    <property type="match status" value="1"/>
</dbReference>
<keyword evidence="4" id="KW-1185">Reference proteome</keyword>
<dbReference type="Proteomes" id="UP000306602">
    <property type="component" value="Unassembled WGS sequence"/>
</dbReference>
<dbReference type="PRINTS" id="PR00111">
    <property type="entry name" value="ABHYDROLASE"/>
</dbReference>
<sequence>MPEATVACQRVYARPAGELWDVVGRFCAAWHPMVATVREDIQNGAVHRIMRLTDGSGMGERLTYRSASDRVMVYELVHGIDGCQRYIGRVEVTDDPVGCAVRWTARIVSRDPARAEDIAAATRPVLEAGLEALAGDLPQDAPAVAVGQGGCDVQRAALGETGLSGLQGAKSEGDTLVLFLHGIGGGAENWRAQIEALGSAYPCAAWDMRGYRQNDQPADTLEIDALCDDILGILHGFGARRLVLVGLSMGAWIATSFAMRHPELLAGLVLAGGCTGMSEAAPETRDGFLASRLVPLDAGQSPADFAPGVVDVIAGPYASDAVRAALHRSMAAIPAQGYRAALGCFCIPREQFDFSRISCPVLMMTGAHDRLAPPDDIRGVAARIHAAQTQPDMRFEVIAQAGHVCNLEAPDEFNRHLAAFLSRVASG</sequence>
<dbReference type="PANTHER" id="PTHR43798">
    <property type="entry name" value="MONOACYLGLYCEROL LIPASE"/>
    <property type="match status" value="1"/>
</dbReference>
<keyword evidence="1 3" id="KW-0378">Hydrolase</keyword>
<dbReference type="OrthoDB" id="9793083at2"/>
<dbReference type="InterPro" id="IPR023393">
    <property type="entry name" value="START-like_dom_sf"/>
</dbReference>
<dbReference type="RefSeq" id="WP_136462640.1">
    <property type="nucleotide sequence ID" value="NZ_SRKY01000002.1"/>
</dbReference>
<dbReference type="Pfam" id="PF10604">
    <property type="entry name" value="Polyketide_cyc2"/>
    <property type="match status" value="1"/>
</dbReference>
<protein>
    <submittedName>
        <fullName evidence="3">Alpha/beta fold hydrolase</fullName>
    </submittedName>
</protein>
<comment type="caution">
    <text evidence="3">The sequence shown here is derived from an EMBL/GenBank/DDBJ whole genome shotgun (WGS) entry which is preliminary data.</text>
</comment>
<dbReference type="InterPro" id="IPR029058">
    <property type="entry name" value="AB_hydrolase_fold"/>
</dbReference>
<evidence type="ECO:0000313" key="3">
    <source>
        <dbReference type="EMBL" id="THH37042.1"/>
    </source>
</evidence>
<reference evidence="3 4" key="1">
    <citation type="submission" date="2019-04" db="EMBL/GenBank/DDBJ databases">
        <title>Shimia ponticola sp. nov., isolated from seawater.</title>
        <authorList>
            <person name="Kim Y.-O."/>
            <person name="Yoon J.-H."/>
        </authorList>
    </citation>
    <scope>NUCLEOTIDE SEQUENCE [LARGE SCALE GENOMIC DNA]</scope>
    <source>
        <strain evidence="3 4">MYP11</strain>
    </source>
</reference>
<gene>
    <name evidence="3" type="ORF">E4Z66_08875</name>
</gene>
<organism evidence="3 4">
    <name type="scientific">Aliishimia ponticola</name>
    <dbReference type="NCBI Taxonomy" id="2499833"/>
    <lineage>
        <taxon>Bacteria</taxon>
        <taxon>Pseudomonadati</taxon>
        <taxon>Pseudomonadota</taxon>
        <taxon>Alphaproteobacteria</taxon>
        <taxon>Rhodobacterales</taxon>
        <taxon>Paracoccaceae</taxon>
        <taxon>Aliishimia</taxon>
    </lineage>
</organism>
<feature type="domain" description="AB hydrolase-1" evidence="2">
    <location>
        <begin position="177"/>
        <end position="415"/>
    </location>
</feature>
<dbReference type="SUPFAM" id="SSF55961">
    <property type="entry name" value="Bet v1-like"/>
    <property type="match status" value="1"/>
</dbReference>
<name>A0A4S4NC97_9RHOB</name>
<dbReference type="PANTHER" id="PTHR43798:SF31">
    <property type="entry name" value="AB HYDROLASE SUPERFAMILY PROTEIN YCLE"/>
    <property type="match status" value="1"/>
</dbReference>
<dbReference type="GO" id="GO:0016020">
    <property type="term" value="C:membrane"/>
    <property type="evidence" value="ECO:0007669"/>
    <property type="project" value="TreeGrafter"/>
</dbReference>
<dbReference type="CDD" id="cd07821">
    <property type="entry name" value="PYR_PYL_RCAR_like"/>
    <property type="match status" value="1"/>
</dbReference>
<dbReference type="Gene3D" id="3.30.530.20">
    <property type="match status" value="1"/>
</dbReference>
<accession>A0A4S4NC97</accession>
<evidence type="ECO:0000256" key="1">
    <source>
        <dbReference type="ARBA" id="ARBA00022801"/>
    </source>
</evidence>
<evidence type="ECO:0000313" key="4">
    <source>
        <dbReference type="Proteomes" id="UP000306602"/>
    </source>
</evidence>
<dbReference type="Gene3D" id="3.40.50.1820">
    <property type="entry name" value="alpha/beta hydrolase"/>
    <property type="match status" value="1"/>
</dbReference>
<dbReference type="SUPFAM" id="SSF53474">
    <property type="entry name" value="alpha/beta-Hydrolases"/>
    <property type="match status" value="1"/>
</dbReference>
<dbReference type="GO" id="GO:0016787">
    <property type="term" value="F:hydrolase activity"/>
    <property type="evidence" value="ECO:0007669"/>
    <property type="project" value="UniProtKB-KW"/>
</dbReference>
<proteinExistence type="predicted"/>
<dbReference type="InterPro" id="IPR019587">
    <property type="entry name" value="Polyketide_cyclase/dehydratase"/>
</dbReference>
<dbReference type="EMBL" id="SRKY01000002">
    <property type="protein sequence ID" value="THH37042.1"/>
    <property type="molecule type" value="Genomic_DNA"/>
</dbReference>